<gene>
    <name evidence="2" type="ORF">B9G39_13360</name>
</gene>
<dbReference type="InterPro" id="IPR009875">
    <property type="entry name" value="PilZ_domain"/>
</dbReference>
<dbReference type="Pfam" id="PF07238">
    <property type="entry name" value="PilZ"/>
    <property type="match status" value="1"/>
</dbReference>
<comment type="caution">
    <text evidence="2">The sequence shown here is derived from an EMBL/GenBank/DDBJ whole genome shotgun (WGS) entry which is preliminary data.</text>
</comment>
<keyword evidence="3" id="KW-1185">Reference proteome</keyword>
<dbReference type="AlphaFoldDB" id="A0A4V1INN5"/>
<proteinExistence type="predicted"/>
<dbReference type="RefSeq" id="WP_051311265.1">
    <property type="nucleotide sequence ID" value="NZ_NDXW01000001.1"/>
</dbReference>
<evidence type="ECO:0000313" key="3">
    <source>
        <dbReference type="Proteomes" id="UP000257039"/>
    </source>
</evidence>
<evidence type="ECO:0000313" key="2">
    <source>
        <dbReference type="EMBL" id="RDH44351.1"/>
    </source>
</evidence>
<name>A0A4V1INN5_9GAMM</name>
<evidence type="ECO:0000259" key="1">
    <source>
        <dbReference type="Pfam" id="PF07238"/>
    </source>
</evidence>
<sequence length="203" mass="22909">MQKRTIMVWLAMADDAQDHRDYFRIDDIVAIEYQLMPELIAPGAAAFPFSDTSEQFQLITEMQTIEAESQQILRSIHEQDRQVANYLKNIDRRIQLLSRIIAACSEDIASLPRQSVNLSEGGIAFSSSAPLPKGGYIAIKLVLFPSYAGMLLSGQIVSCEEANKTYTNHITFECISDSDRQLLAKHVIQFQAQQRRARLDQSV</sequence>
<dbReference type="EMBL" id="NDXW01000001">
    <property type="protein sequence ID" value="RDH44351.1"/>
    <property type="molecule type" value="Genomic_DNA"/>
</dbReference>
<dbReference type="Proteomes" id="UP000257039">
    <property type="component" value="Unassembled WGS sequence"/>
</dbReference>
<reference evidence="2 3" key="1">
    <citation type="submission" date="2017-04" db="EMBL/GenBank/DDBJ databases">
        <title>Draft genome sequence of Zooshikella ganghwensis VG4 isolated from Red Sea sediments.</title>
        <authorList>
            <person name="Rehman Z."/>
            <person name="Alam I."/>
            <person name="Kamau A."/>
            <person name="Bajic V."/>
            <person name="Leiknes T."/>
        </authorList>
    </citation>
    <scope>NUCLEOTIDE SEQUENCE [LARGE SCALE GENOMIC DNA]</scope>
    <source>
        <strain evidence="2 3">VG4</strain>
    </source>
</reference>
<protein>
    <submittedName>
        <fullName evidence="2">PilZ domain-containing protein</fullName>
    </submittedName>
</protein>
<feature type="domain" description="PilZ" evidence="1">
    <location>
        <begin position="110"/>
        <end position="188"/>
    </location>
</feature>
<accession>A0A4V1INN5</accession>
<organism evidence="2 3">
    <name type="scientific">Zooshikella ganghwensis</name>
    <dbReference type="NCBI Taxonomy" id="202772"/>
    <lineage>
        <taxon>Bacteria</taxon>
        <taxon>Pseudomonadati</taxon>
        <taxon>Pseudomonadota</taxon>
        <taxon>Gammaproteobacteria</taxon>
        <taxon>Oceanospirillales</taxon>
        <taxon>Zooshikellaceae</taxon>
        <taxon>Zooshikella</taxon>
    </lineage>
</organism>
<dbReference type="GO" id="GO:0035438">
    <property type="term" value="F:cyclic-di-GMP binding"/>
    <property type="evidence" value="ECO:0007669"/>
    <property type="project" value="InterPro"/>
</dbReference>